<dbReference type="Proteomes" id="UP000189443">
    <property type="component" value="Chromosome"/>
</dbReference>
<evidence type="ECO:0000313" key="3">
    <source>
        <dbReference type="EMBL" id="AQS68040.1"/>
    </source>
</evidence>
<keyword evidence="4" id="KW-1185">Reference proteome</keyword>
<dbReference type="PROSITE" id="PS51257">
    <property type="entry name" value="PROKAR_LIPOPROTEIN"/>
    <property type="match status" value="1"/>
</dbReference>
<proteinExistence type="predicted"/>
<evidence type="ECO:0000256" key="2">
    <source>
        <dbReference type="SAM" id="SignalP"/>
    </source>
</evidence>
<evidence type="ECO:0000256" key="1">
    <source>
        <dbReference type="SAM" id="MobiDB-lite"/>
    </source>
</evidence>
<sequence>MRQTAVRRTALAASAAALTLLVTACGGSSDDDGGKTGDDKAKGGATGSAAPAAAKALTAAELEKAALAQADVDNGKVTKTSATDDVSKDKVKGGDKACEPLALAETGVPLGEPAATAKRSWTEGPKKPAGGEVTEESIGAAFDLDKALVTLATYEDGGAEAVLKDVKEAAGKCAGGFTFTAVGETARIAKVAENEAPGGADEAVAMTLTMVGDDGDEFPVKVVVTRKGSTVASFTVLNLAAAGTGKDFPFPTEISDAQLAKLG</sequence>
<evidence type="ECO:0008006" key="5">
    <source>
        <dbReference type="Google" id="ProtNLM"/>
    </source>
</evidence>
<dbReference type="EMBL" id="CP019724">
    <property type="protein sequence ID" value="AQS68040.1"/>
    <property type="molecule type" value="Genomic_DNA"/>
</dbReference>
<dbReference type="KEGG" id="spac:B1H29_14845"/>
<feature type="region of interest" description="Disordered" evidence="1">
    <location>
        <begin position="26"/>
        <end position="50"/>
    </location>
</feature>
<dbReference type="OrthoDB" id="4180700at2"/>
<dbReference type="RefSeq" id="WP_055418345.1">
    <property type="nucleotide sequence ID" value="NZ_CP019724.1"/>
</dbReference>
<evidence type="ECO:0000313" key="4">
    <source>
        <dbReference type="Proteomes" id="UP000189443"/>
    </source>
</evidence>
<accession>A0A1S6J8G3</accession>
<protein>
    <recommendedName>
        <fullName evidence="5">Lipoprotein</fullName>
    </recommendedName>
</protein>
<reference evidence="3 4" key="1">
    <citation type="submission" date="2017-02" db="EMBL/GenBank/DDBJ databases">
        <title>Streptomyces pactum ACT12 Genome sequencing and assembly.</title>
        <authorList>
            <person name="Xue Q."/>
            <person name="Yan X."/>
            <person name="Jia L."/>
            <person name="Yan H."/>
        </authorList>
    </citation>
    <scope>NUCLEOTIDE SEQUENCE [LARGE SCALE GENOMIC DNA]</scope>
    <source>
        <strain evidence="3 4">ACT12</strain>
    </source>
</reference>
<name>A0A1S6J8G3_9ACTN</name>
<feature type="signal peptide" evidence="2">
    <location>
        <begin position="1"/>
        <end position="24"/>
    </location>
</feature>
<feature type="compositionally biased region" description="Basic and acidic residues" evidence="1">
    <location>
        <begin position="32"/>
        <end position="42"/>
    </location>
</feature>
<gene>
    <name evidence="3" type="ORF">B1H29_14845</name>
</gene>
<organism evidence="3 4">
    <name type="scientific">Streptomyces pactum</name>
    <dbReference type="NCBI Taxonomy" id="68249"/>
    <lineage>
        <taxon>Bacteria</taxon>
        <taxon>Bacillati</taxon>
        <taxon>Actinomycetota</taxon>
        <taxon>Actinomycetes</taxon>
        <taxon>Kitasatosporales</taxon>
        <taxon>Streptomycetaceae</taxon>
        <taxon>Streptomyces</taxon>
    </lineage>
</organism>
<keyword evidence="2" id="KW-0732">Signal</keyword>
<dbReference type="AlphaFoldDB" id="A0A1S6J8G3"/>
<feature type="chain" id="PRO_5039715910" description="Lipoprotein" evidence="2">
    <location>
        <begin position="25"/>
        <end position="263"/>
    </location>
</feature>